<feature type="non-terminal residue" evidence="1">
    <location>
        <position position="1"/>
    </location>
</feature>
<keyword evidence="2" id="KW-1185">Reference proteome</keyword>
<evidence type="ECO:0000313" key="2">
    <source>
        <dbReference type="Proteomes" id="UP000193920"/>
    </source>
</evidence>
<dbReference type="Proteomes" id="UP000193920">
    <property type="component" value="Unassembled WGS sequence"/>
</dbReference>
<accession>A0A1Y2AEW2</accession>
<dbReference type="OrthoDB" id="425925at2759"/>
<organism evidence="1 2">
    <name type="scientific">Neocallimastix californiae</name>
    <dbReference type="NCBI Taxonomy" id="1754190"/>
    <lineage>
        <taxon>Eukaryota</taxon>
        <taxon>Fungi</taxon>
        <taxon>Fungi incertae sedis</taxon>
        <taxon>Chytridiomycota</taxon>
        <taxon>Chytridiomycota incertae sedis</taxon>
        <taxon>Neocallimastigomycetes</taxon>
        <taxon>Neocallimastigales</taxon>
        <taxon>Neocallimastigaceae</taxon>
        <taxon>Neocallimastix</taxon>
    </lineage>
</organism>
<reference evidence="1 2" key="1">
    <citation type="submission" date="2016-08" db="EMBL/GenBank/DDBJ databases">
        <title>A Parts List for Fungal Cellulosomes Revealed by Comparative Genomics.</title>
        <authorList>
            <consortium name="DOE Joint Genome Institute"/>
            <person name="Haitjema C.H."/>
            <person name="Gilmore S.P."/>
            <person name="Henske J.K."/>
            <person name="Solomon K.V."/>
            <person name="De Groot R."/>
            <person name="Kuo A."/>
            <person name="Mondo S.J."/>
            <person name="Salamov A.A."/>
            <person name="Labutti K."/>
            <person name="Zhao Z."/>
            <person name="Chiniquy J."/>
            <person name="Barry K."/>
            <person name="Brewer H.M."/>
            <person name="Purvine S.O."/>
            <person name="Wright A.T."/>
            <person name="Boxma B."/>
            <person name="Van Alen T."/>
            <person name="Hackstein J.H."/>
            <person name="Baker S.E."/>
            <person name="Grigoriev I.V."/>
            <person name="O'Malley M.A."/>
        </authorList>
    </citation>
    <scope>NUCLEOTIDE SEQUENCE [LARGE SCALE GENOMIC DNA]</scope>
    <source>
        <strain evidence="1 2">G1</strain>
    </source>
</reference>
<protein>
    <recommendedName>
        <fullName evidence="3">Phosphoglycerate mutase-like protein</fullName>
    </recommendedName>
</protein>
<dbReference type="AlphaFoldDB" id="A0A1Y2AEW2"/>
<dbReference type="EMBL" id="MCOG01000279">
    <property type="protein sequence ID" value="ORY20820.1"/>
    <property type="molecule type" value="Genomic_DNA"/>
</dbReference>
<evidence type="ECO:0008006" key="3">
    <source>
        <dbReference type="Google" id="ProtNLM"/>
    </source>
</evidence>
<name>A0A1Y2AEW2_9FUNG</name>
<proteinExistence type="predicted"/>
<evidence type="ECO:0000313" key="1">
    <source>
        <dbReference type="EMBL" id="ORY20820.1"/>
    </source>
</evidence>
<comment type="caution">
    <text evidence="1">The sequence shown here is derived from an EMBL/GenBank/DDBJ whole genome shotgun (WGS) entry which is preliminary data.</text>
</comment>
<gene>
    <name evidence="1" type="ORF">LY90DRAFT_312903</name>
</gene>
<feature type="non-terminal residue" evidence="1">
    <location>
        <position position="146"/>
    </location>
</feature>
<dbReference type="STRING" id="1754190.A0A1Y2AEW2"/>
<sequence>VTALFGLALAQAKLVMVIRHGEKVDDDHTDLSPKGQARAECLIKAFGKDGNFTTPEKIYAQKPTVQRKSTRPRDTVLPLAKSLGLKVDITYTSANVRKLAQYIMNSPEEVILVSWANDRIPVIAEEFGIENVPEWTKHCFDDVWIL</sequence>